<dbReference type="Proteomes" id="UP000002255">
    <property type="component" value="Chromosome"/>
</dbReference>
<accession>D1BS00</accession>
<evidence type="ECO:0000256" key="3">
    <source>
        <dbReference type="ARBA" id="ARBA00023012"/>
    </source>
</evidence>
<evidence type="ECO:0000313" key="8">
    <source>
        <dbReference type="Proteomes" id="UP000002255"/>
    </source>
</evidence>
<dbReference type="KEGG" id="xce:Xcel_1461"/>
<organism evidence="7 8">
    <name type="scientific">Xylanimonas cellulosilytica (strain DSM 15894 / JCM 12276 / CECT 5975 / KCTC 9989 / LMG 20990 / NBRC 107835 / XIL07)</name>
    <dbReference type="NCBI Taxonomy" id="446471"/>
    <lineage>
        <taxon>Bacteria</taxon>
        <taxon>Bacillati</taxon>
        <taxon>Actinomycetota</taxon>
        <taxon>Actinomycetes</taxon>
        <taxon>Micrococcales</taxon>
        <taxon>Promicromonosporaceae</taxon>
        <taxon>Xylanimonas</taxon>
    </lineage>
</organism>
<dbReference type="PANTHER" id="PTHR24421">
    <property type="entry name" value="NITRATE/NITRITE SENSOR PROTEIN NARX-RELATED"/>
    <property type="match status" value="1"/>
</dbReference>
<dbReference type="AlphaFoldDB" id="D1BS00"/>
<evidence type="ECO:0000259" key="6">
    <source>
        <dbReference type="Pfam" id="PF07730"/>
    </source>
</evidence>
<dbReference type="GO" id="GO:0000155">
    <property type="term" value="F:phosphorelay sensor kinase activity"/>
    <property type="evidence" value="ECO:0007669"/>
    <property type="project" value="InterPro"/>
</dbReference>
<feature type="transmembrane region" description="Helical" evidence="5">
    <location>
        <begin position="251"/>
        <end position="273"/>
    </location>
</feature>
<keyword evidence="1" id="KW-0808">Transferase</keyword>
<evidence type="ECO:0000313" key="7">
    <source>
        <dbReference type="EMBL" id="ACZ30492.1"/>
    </source>
</evidence>
<dbReference type="Gene3D" id="6.10.250.2870">
    <property type="match status" value="1"/>
</dbReference>
<dbReference type="GO" id="GO:0016020">
    <property type="term" value="C:membrane"/>
    <property type="evidence" value="ECO:0007669"/>
    <property type="project" value="InterPro"/>
</dbReference>
<evidence type="ECO:0000256" key="5">
    <source>
        <dbReference type="SAM" id="Phobius"/>
    </source>
</evidence>
<keyword evidence="5" id="KW-0812">Transmembrane</keyword>
<dbReference type="GO" id="GO:0046983">
    <property type="term" value="F:protein dimerization activity"/>
    <property type="evidence" value="ECO:0007669"/>
    <property type="project" value="InterPro"/>
</dbReference>
<dbReference type="InterPro" id="IPR050482">
    <property type="entry name" value="Sensor_HK_TwoCompSys"/>
</dbReference>
<feature type="transmembrane region" description="Helical" evidence="5">
    <location>
        <begin position="12"/>
        <end position="32"/>
    </location>
</feature>
<evidence type="ECO:0000256" key="2">
    <source>
        <dbReference type="ARBA" id="ARBA00022777"/>
    </source>
</evidence>
<name>D1BS00_XYLCX</name>
<feature type="transmembrane region" description="Helical" evidence="5">
    <location>
        <begin position="44"/>
        <end position="66"/>
    </location>
</feature>
<proteinExistence type="predicted"/>
<keyword evidence="5" id="KW-1133">Transmembrane helix</keyword>
<feature type="transmembrane region" description="Helical" evidence="5">
    <location>
        <begin position="101"/>
        <end position="119"/>
    </location>
</feature>
<feature type="transmembrane region" description="Helical" evidence="5">
    <location>
        <begin position="78"/>
        <end position="95"/>
    </location>
</feature>
<protein>
    <recommendedName>
        <fullName evidence="6">Signal transduction histidine kinase subgroup 3 dimerisation and phosphoacceptor domain-containing protein</fullName>
    </recommendedName>
</protein>
<feature type="domain" description="Signal transduction histidine kinase subgroup 3 dimerisation and phosphoacceptor" evidence="6">
    <location>
        <begin position="417"/>
        <end position="483"/>
    </location>
</feature>
<evidence type="ECO:0000256" key="1">
    <source>
        <dbReference type="ARBA" id="ARBA00022679"/>
    </source>
</evidence>
<dbReference type="STRING" id="446471.Xcel_1461"/>
<dbReference type="eggNOG" id="COG4585">
    <property type="taxonomic scope" value="Bacteria"/>
</dbReference>
<reference evidence="7 8" key="2">
    <citation type="journal article" date="2010" name="Stand. Genomic Sci.">
        <title>Complete genome sequence of Xylanimonas cellulosilytica type strain (XIL07).</title>
        <authorList>
            <person name="Foster B."/>
            <person name="Pukall R."/>
            <person name="Abt B."/>
            <person name="Nolan M."/>
            <person name="Glavina Del Rio T."/>
            <person name="Chen F."/>
            <person name="Lucas S."/>
            <person name="Tice H."/>
            <person name="Pitluck S."/>
            <person name="Cheng J.-F."/>
            <person name="Chertkov O."/>
            <person name="Brettin T."/>
            <person name="Han C."/>
            <person name="Detter J.C."/>
            <person name="Bruce D."/>
            <person name="Goodwin L."/>
            <person name="Ivanova N."/>
            <person name="Mavromatis K."/>
            <person name="Pati A."/>
            <person name="Mikhailova N."/>
            <person name="Chen A."/>
            <person name="Palaniappan K."/>
            <person name="Land M."/>
            <person name="Hauser L."/>
            <person name="Chang Y.-J."/>
            <person name="Jeffries C.D."/>
            <person name="Chain P."/>
            <person name="Rohde M."/>
            <person name="Goeker M."/>
            <person name="Bristow J."/>
            <person name="Eisen J.A."/>
            <person name="Markowitz V."/>
            <person name="Hugenholtz P."/>
            <person name="Kyrpides N.C."/>
            <person name="Klenk H.-P."/>
            <person name="Lapidus A."/>
        </authorList>
    </citation>
    <scope>NUCLEOTIDE SEQUENCE [LARGE SCALE GENOMIC DNA]</scope>
    <source>
        <strain evidence="8">DSM 15894 / CECT 5975 / LMG 20990 / XIL07</strain>
    </source>
</reference>
<evidence type="ECO:0000256" key="4">
    <source>
        <dbReference type="SAM" id="Coils"/>
    </source>
</evidence>
<feature type="transmembrane region" description="Helical" evidence="5">
    <location>
        <begin position="218"/>
        <end position="239"/>
    </location>
</feature>
<dbReference type="RefSeq" id="WP_012878234.1">
    <property type="nucleotide sequence ID" value="NC_013530.1"/>
</dbReference>
<keyword evidence="5" id="KW-0472">Membrane</keyword>
<dbReference type="EMBL" id="CP001821">
    <property type="protein sequence ID" value="ACZ30492.1"/>
    <property type="molecule type" value="Genomic_DNA"/>
</dbReference>
<gene>
    <name evidence="7" type="ordered locus">Xcel_1461</name>
</gene>
<keyword evidence="2" id="KW-0418">Kinase</keyword>
<feature type="coiled-coil region" evidence="4">
    <location>
        <begin position="381"/>
        <end position="408"/>
    </location>
</feature>
<feature type="transmembrane region" description="Helical" evidence="5">
    <location>
        <begin position="131"/>
        <end position="152"/>
    </location>
</feature>
<feature type="transmembrane region" description="Helical" evidence="5">
    <location>
        <begin position="185"/>
        <end position="206"/>
    </location>
</feature>
<dbReference type="InterPro" id="IPR011712">
    <property type="entry name" value="Sig_transdc_His_kin_sub3_dim/P"/>
</dbReference>
<sequence>MAGDDVRPAPPRPVYPVAVGAVGLALTAWALSGGTVAAHATVTPAALGATAAAALLVVGAGTLAALSPRHAWPGRTTLLAGLAWLAPVLVGWIGAPSSLRAAAMVVAPFAVVLLAHLVLAGPDGIAPWRGAARLVVVGYAATALLTTVLAVTRDPLLELHCWRDCAVRVLAVAPQADVARAASTAWSVALVVVGVGATGVAVVRTVRARPGARLQTAVVVVPAALALAGYATWGAAVLADPPERPDALSFQAAYLVQALGMALLGAGVAWPLLREHRRRTALRRLAARLGAVPAVGSLQAHLADALDDPSLEVAYWLPESRRFVDAAGRNVNPDRSSARSGARAGAELRRGDDLLAVVTLGRAGAGDAPLTEQIGEQIGAAARLAIDNERLQAEIRAQLTELRSSRRRIVAAADESRRRLERDLHDGVQADLVALLLDAGRRHAAAVRAGDEPTARALTDVVAQVSAAAARLRELSHGIFPAELAEAGLEPALWTLTDDADVAVRLAVDLDVRPPAEVERVGYLVAVEALACAQPGAVLEVAVSRTDSVVTVRAMPLQEPVPVDLDDRVGALGGTARRTDAGWEVDLPCALS</sequence>
<dbReference type="HOGENOM" id="CLU_021898_2_0_11"/>
<keyword evidence="3" id="KW-0902">Two-component regulatory system</keyword>
<keyword evidence="8" id="KW-1185">Reference proteome</keyword>
<dbReference type="Pfam" id="PF07730">
    <property type="entry name" value="HisKA_3"/>
    <property type="match status" value="1"/>
</dbReference>
<reference evidence="8" key="1">
    <citation type="submission" date="2009-11" db="EMBL/GenBank/DDBJ databases">
        <title>The complete chromosome of Xylanimonas cellulosilytica DSM 15894.</title>
        <authorList>
            <consortium name="US DOE Joint Genome Institute (JGI-PGF)"/>
            <person name="Lucas S."/>
            <person name="Copeland A."/>
            <person name="Lapidus A."/>
            <person name="Glavina del Rio T."/>
            <person name="Dalin E."/>
            <person name="Tice H."/>
            <person name="Bruce D."/>
            <person name="Goodwin L."/>
            <person name="Pitluck S."/>
            <person name="Kyrpides N."/>
            <person name="Mavromatis K."/>
            <person name="Ivanova N."/>
            <person name="Mikhailova N."/>
            <person name="Foster B."/>
            <person name="Clum A."/>
            <person name="Brettin T."/>
            <person name="Detter J.C."/>
            <person name="Han C."/>
            <person name="Larimer F."/>
            <person name="Land M."/>
            <person name="Hauser L."/>
            <person name="Markowitz V."/>
            <person name="Cheng J.F."/>
            <person name="Hugenholtz P."/>
            <person name="Woyke T."/>
            <person name="Wu D."/>
            <person name="Gehrich-Schroeter G."/>
            <person name="Schneider S."/>
            <person name="Pukall S.R."/>
            <person name="Klenk H.P."/>
            <person name="Eisen J.A."/>
        </authorList>
    </citation>
    <scope>NUCLEOTIDE SEQUENCE [LARGE SCALE GENOMIC DNA]</scope>
    <source>
        <strain evidence="8">DSM 15894 / CECT 5975 / LMG 20990 / XIL07</strain>
    </source>
</reference>
<keyword evidence="4" id="KW-0175">Coiled coil</keyword>